<comment type="caution">
    <text evidence="6">The sequence shown here is derived from an EMBL/GenBank/DDBJ whole genome shotgun (WGS) entry which is preliminary data.</text>
</comment>
<accession>A0A9Q1BD92</accession>
<evidence type="ECO:0000256" key="4">
    <source>
        <dbReference type="SAM" id="Coils"/>
    </source>
</evidence>
<feature type="coiled-coil region" evidence="4">
    <location>
        <begin position="888"/>
        <end position="918"/>
    </location>
</feature>
<keyword evidence="5" id="KW-0812">Transmembrane</keyword>
<dbReference type="GO" id="GO:0008194">
    <property type="term" value="F:UDP-glycosyltransferase activity"/>
    <property type="evidence" value="ECO:0007669"/>
    <property type="project" value="InterPro"/>
</dbReference>
<dbReference type="Gene3D" id="3.40.50.2000">
    <property type="entry name" value="Glycogen Phosphorylase B"/>
    <property type="match status" value="3"/>
</dbReference>
<dbReference type="InterPro" id="IPR050271">
    <property type="entry name" value="UDP-glycosyltransferase"/>
</dbReference>
<name>A0A9Q1BD92_HOLLE</name>
<dbReference type="InterPro" id="IPR002213">
    <property type="entry name" value="UDP_glucos_trans"/>
</dbReference>
<feature type="transmembrane region" description="Helical" evidence="5">
    <location>
        <begin position="535"/>
        <end position="556"/>
    </location>
</feature>
<sequence>MIISAAKIGVYCSHGCHAWSLTDLFSYYSTSRLSITMTRRQVFHNSCGCWKVYFGISILTLCAFISNCQASRILIPFLMPFAPRSHHIAIESIARGLSERGHHITLLISNSSIQRGIHAFRVPANKTIVFRTLRSGEDEIKEHQQRSKLMQDKRTSPLLLIKLLHTAVGHTASDCDYLFQQTDVINELVSDEYDVVLSHPFMSCEVLVASYLQTVSVVVTSSMRLPSFHEDIMGMPLPMAYVPNVLSTFTDTMTYLQRLQNLILRVAFNIGTPFVFYRPFSRVQQKHNISIDKTVAQMHSDTALWLCHVDRTLDWARPVTPNWIPIGGITAGPAEVLPPDLEEFVQGSGDEGIIVFSLGSASHGLYDEELAEIFATVFGRLKQRILWRQEGPRPKNIGRNTKLVDWLPQNDIIGHPKTRLLIYHGGSNGVHEAVYHAVPMVIIPFAGDQFPLGAVIQSKNIGLVLNKYDVTEESLESTISAVLSDTRFKKQMERLSAIFHDSPDRPQERAVFWIEHVMKFGGDHLRPRAADMSFVELYMIDVAVFLTMLCSFVFYLEYLALKKCFICFNCAKASRILIPFLVPFAPRSHQIAIESIARGLSERGHHITLLISNSSIQHGIHAFRVPANKTIDLEEFVQGSGDEGIIVFSLGSASHGLYDAELAEIFATVFGRLKQRILWRQEGPQPKNLARNTKLVDWLPQNDIIGHPKTRLLIYHGGSNGVHEAVYHAVPIVIIPFAGDQFPLGAVIQSKNIGLVLNKYDVTEESLESTINTVLSDPRFKKEMERLSAVFHDSPDRPQERAVFWIEHVMKFGGDHLRPRAADMSFTKMDPTNYETPLISQPNIVNEPNDLNKNEGQSWSVLISKLTSSVIIPILMPTATAFIGWLAHRKYERKVKELEKMNEELSSVRRELTDLKDDNRLAVSSAVHQSIRASIIQEEEVRVQEIYKDLDHIAEQLQRRQDIFCSNFVRRQNRQQIEENLKEFTDSRDYDKDLRLHSGVMDILKFDNNCDNYRNHRNGCLMWVYLDTWRNMARLRKYQRIERRTALEEEITV</sequence>
<evidence type="ECO:0000313" key="6">
    <source>
        <dbReference type="EMBL" id="KAJ8020899.1"/>
    </source>
</evidence>
<dbReference type="FunFam" id="3.40.50.2000:FF:000021">
    <property type="entry name" value="UDP-glucuronosyltransferase"/>
    <property type="match status" value="2"/>
</dbReference>
<dbReference type="CDD" id="cd03784">
    <property type="entry name" value="GT1_Gtf-like"/>
    <property type="match status" value="2"/>
</dbReference>
<organism evidence="6 7">
    <name type="scientific">Holothuria leucospilota</name>
    <name type="common">Black long sea cucumber</name>
    <name type="synonym">Mertensiothuria leucospilota</name>
    <dbReference type="NCBI Taxonomy" id="206669"/>
    <lineage>
        <taxon>Eukaryota</taxon>
        <taxon>Metazoa</taxon>
        <taxon>Echinodermata</taxon>
        <taxon>Eleutherozoa</taxon>
        <taxon>Echinozoa</taxon>
        <taxon>Holothuroidea</taxon>
        <taxon>Aspidochirotacea</taxon>
        <taxon>Aspidochirotida</taxon>
        <taxon>Holothuriidae</taxon>
        <taxon>Holothuria</taxon>
    </lineage>
</organism>
<evidence type="ECO:0000256" key="5">
    <source>
        <dbReference type="SAM" id="Phobius"/>
    </source>
</evidence>
<comment type="similarity">
    <text evidence="1">Belongs to the UDP-glycosyltransferase family.</text>
</comment>
<proteinExistence type="inferred from homology"/>
<dbReference type="PANTHER" id="PTHR48043">
    <property type="entry name" value="EG:EG0003.4 PROTEIN-RELATED"/>
    <property type="match status" value="1"/>
</dbReference>
<evidence type="ECO:0000313" key="7">
    <source>
        <dbReference type="Proteomes" id="UP001152320"/>
    </source>
</evidence>
<dbReference type="Proteomes" id="UP001152320">
    <property type="component" value="Chromosome 22"/>
</dbReference>
<keyword evidence="3" id="KW-0808">Transferase</keyword>
<evidence type="ECO:0000256" key="1">
    <source>
        <dbReference type="ARBA" id="ARBA00009995"/>
    </source>
</evidence>
<keyword evidence="2" id="KW-0328">Glycosyltransferase</keyword>
<dbReference type="OrthoDB" id="5835829at2759"/>
<keyword evidence="4" id="KW-0175">Coiled coil</keyword>
<dbReference type="Pfam" id="PF00201">
    <property type="entry name" value="UDPGT"/>
    <property type="match status" value="2"/>
</dbReference>
<dbReference type="SUPFAM" id="SSF53756">
    <property type="entry name" value="UDP-Glycosyltransferase/glycogen phosphorylase"/>
    <property type="match status" value="2"/>
</dbReference>
<feature type="transmembrane region" description="Helical" evidence="5">
    <location>
        <begin position="870"/>
        <end position="887"/>
    </location>
</feature>
<keyword evidence="5" id="KW-0472">Membrane</keyword>
<dbReference type="AlphaFoldDB" id="A0A9Q1BD92"/>
<dbReference type="FunFam" id="3.40.50.2000:FF:000205">
    <property type="entry name" value="UDP-glucuronosyltransferase"/>
    <property type="match status" value="1"/>
</dbReference>
<keyword evidence="5" id="KW-1133">Transmembrane helix</keyword>
<gene>
    <name evidence="6" type="ORF">HOLleu_40615</name>
</gene>
<protein>
    <submittedName>
        <fullName evidence="6">2-hydroxyacylsphingosine 1-beta-galactosyltransferase</fullName>
    </submittedName>
</protein>
<reference evidence="6" key="1">
    <citation type="submission" date="2021-10" db="EMBL/GenBank/DDBJ databases">
        <title>Tropical sea cucumber genome reveals ecological adaptation and Cuvierian tubules defense mechanism.</title>
        <authorList>
            <person name="Chen T."/>
        </authorList>
    </citation>
    <scope>NUCLEOTIDE SEQUENCE</scope>
    <source>
        <strain evidence="6">Nanhai2018</strain>
        <tissue evidence="6">Muscle</tissue>
    </source>
</reference>
<dbReference type="EMBL" id="JAIZAY010000022">
    <property type="protein sequence ID" value="KAJ8020899.1"/>
    <property type="molecule type" value="Genomic_DNA"/>
</dbReference>
<dbReference type="PANTHER" id="PTHR48043:SF145">
    <property type="entry name" value="FI06409P-RELATED"/>
    <property type="match status" value="1"/>
</dbReference>
<evidence type="ECO:0000256" key="2">
    <source>
        <dbReference type="ARBA" id="ARBA00022676"/>
    </source>
</evidence>
<evidence type="ECO:0000256" key="3">
    <source>
        <dbReference type="ARBA" id="ARBA00022679"/>
    </source>
</evidence>
<keyword evidence="7" id="KW-1185">Reference proteome</keyword>